<dbReference type="InterPro" id="IPR049857">
    <property type="entry name" value="Omp10-like"/>
</dbReference>
<comment type="subcellular location">
    <subcellularLocation>
        <location evidence="1">Cell outer membrane</location>
        <topology evidence="1">Lipid-anchor</topology>
    </subcellularLocation>
</comment>
<gene>
    <name evidence="9" type="ORF">MUB46_05645</name>
</gene>
<protein>
    <recommendedName>
        <fullName evidence="11">Outer membrane lipoprotein</fullName>
    </recommendedName>
</protein>
<keyword evidence="4" id="KW-0564">Palmitate</keyword>
<evidence type="ECO:0000256" key="7">
    <source>
        <dbReference type="ARBA" id="ARBA00044505"/>
    </source>
</evidence>
<dbReference type="Proteomes" id="UP001320898">
    <property type="component" value="Unassembled WGS sequence"/>
</dbReference>
<dbReference type="AlphaFoldDB" id="A0AAW5QY35"/>
<evidence type="ECO:0000256" key="6">
    <source>
        <dbReference type="ARBA" id="ARBA00023288"/>
    </source>
</evidence>
<keyword evidence="3" id="KW-0472">Membrane</keyword>
<evidence type="ECO:0008006" key="11">
    <source>
        <dbReference type="Google" id="ProtNLM"/>
    </source>
</evidence>
<dbReference type="EMBL" id="JALIDZ010000002">
    <property type="protein sequence ID" value="MCT8971341.1"/>
    <property type="molecule type" value="Genomic_DNA"/>
</dbReference>
<keyword evidence="2 8" id="KW-0732">Signal</keyword>
<evidence type="ECO:0000256" key="5">
    <source>
        <dbReference type="ARBA" id="ARBA00023237"/>
    </source>
</evidence>
<dbReference type="RefSeq" id="WP_261614904.1">
    <property type="nucleotide sequence ID" value="NZ_JALIDZ010000002.1"/>
</dbReference>
<evidence type="ECO:0000256" key="2">
    <source>
        <dbReference type="ARBA" id="ARBA00022729"/>
    </source>
</evidence>
<comment type="caution">
    <text evidence="9">The sequence shown here is derived from an EMBL/GenBank/DDBJ whole genome shotgun (WGS) entry which is preliminary data.</text>
</comment>
<evidence type="ECO:0000313" key="9">
    <source>
        <dbReference type="EMBL" id="MCT8971341.1"/>
    </source>
</evidence>
<reference evidence="9 10" key="1">
    <citation type="submission" date="2022-04" db="EMBL/GenBank/DDBJ databases">
        <authorList>
            <person name="Ye Y.-Q."/>
            <person name="Du Z.-J."/>
        </authorList>
    </citation>
    <scope>NUCLEOTIDE SEQUENCE [LARGE SCALE GENOMIC DNA]</scope>
    <source>
        <strain evidence="9 10">A6E488</strain>
    </source>
</reference>
<keyword evidence="5" id="KW-0998">Cell outer membrane</keyword>
<dbReference type="Pfam" id="PF26368">
    <property type="entry name" value="OMP10"/>
    <property type="match status" value="1"/>
</dbReference>
<keyword evidence="6" id="KW-0449">Lipoprotein</keyword>
<sequence length="121" mass="12661">MRNTRTFWTMAAIIVAGLGVAGCNTSSGGSLSGGAIDGNWTSADGLTATRFGGGRFQTMVLATGETVSDGTYRMVDGRTVQITMRSALRDTTTIVNCNLVTPDNLACARTDGGQFSLTRRT</sequence>
<evidence type="ECO:0000256" key="1">
    <source>
        <dbReference type="ARBA" id="ARBA00004459"/>
    </source>
</evidence>
<dbReference type="PROSITE" id="PS51257">
    <property type="entry name" value="PROKAR_LIPOPROTEIN"/>
    <property type="match status" value="1"/>
</dbReference>
<organism evidence="9 10">
    <name type="scientific">Microbaculum marinisediminis</name>
    <dbReference type="NCBI Taxonomy" id="2931392"/>
    <lineage>
        <taxon>Bacteria</taxon>
        <taxon>Pseudomonadati</taxon>
        <taxon>Pseudomonadota</taxon>
        <taxon>Alphaproteobacteria</taxon>
        <taxon>Hyphomicrobiales</taxon>
        <taxon>Tepidamorphaceae</taxon>
        <taxon>Microbaculum</taxon>
    </lineage>
</organism>
<evidence type="ECO:0000256" key="3">
    <source>
        <dbReference type="ARBA" id="ARBA00023136"/>
    </source>
</evidence>
<keyword evidence="10" id="KW-1185">Reference proteome</keyword>
<evidence type="ECO:0000313" key="10">
    <source>
        <dbReference type="Proteomes" id="UP001320898"/>
    </source>
</evidence>
<comment type="similarity">
    <text evidence="7">Belongs to the rhizobiaceae omp10 lipoprotein family.</text>
</comment>
<evidence type="ECO:0000256" key="4">
    <source>
        <dbReference type="ARBA" id="ARBA00023139"/>
    </source>
</evidence>
<feature type="chain" id="PRO_5043577175" description="Outer membrane lipoprotein" evidence="8">
    <location>
        <begin position="22"/>
        <end position="121"/>
    </location>
</feature>
<evidence type="ECO:0000256" key="8">
    <source>
        <dbReference type="SAM" id="SignalP"/>
    </source>
</evidence>
<feature type="signal peptide" evidence="8">
    <location>
        <begin position="1"/>
        <end position="21"/>
    </location>
</feature>
<proteinExistence type="inferred from homology"/>
<accession>A0AAW5QY35</accession>
<name>A0AAW5QY35_9HYPH</name>